<organism evidence="1 2">
    <name type="scientific">Trifolium medium</name>
    <dbReference type="NCBI Taxonomy" id="97028"/>
    <lineage>
        <taxon>Eukaryota</taxon>
        <taxon>Viridiplantae</taxon>
        <taxon>Streptophyta</taxon>
        <taxon>Embryophyta</taxon>
        <taxon>Tracheophyta</taxon>
        <taxon>Spermatophyta</taxon>
        <taxon>Magnoliopsida</taxon>
        <taxon>eudicotyledons</taxon>
        <taxon>Gunneridae</taxon>
        <taxon>Pentapetalae</taxon>
        <taxon>rosids</taxon>
        <taxon>fabids</taxon>
        <taxon>Fabales</taxon>
        <taxon>Fabaceae</taxon>
        <taxon>Papilionoideae</taxon>
        <taxon>50 kb inversion clade</taxon>
        <taxon>NPAAA clade</taxon>
        <taxon>Hologalegina</taxon>
        <taxon>IRL clade</taxon>
        <taxon>Trifolieae</taxon>
        <taxon>Trifolium</taxon>
    </lineage>
</organism>
<reference evidence="1 2" key="1">
    <citation type="journal article" date="2018" name="Front. Plant Sci.">
        <title>Red Clover (Trifolium pratense) and Zigzag Clover (T. medium) - A Picture of Genomic Similarities and Differences.</title>
        <authorList>
            <person name="Dluhosova J."/>
            <person name="Istvanek J."/>
            <person name="Nedelnik J."/>
            <person name="Repkova J."/>
        </authorList>
    </citation>
    <scope>NUCLEOTIDE SEQUENCE [LARGE SCALE GENOMIC DNA]</scope>
    <source>
        <strain evidence="2">cv. 10/8</strain>
        <tissue evidence="1">Leaf</tissue>
    </source>
</reference>
<evidence type="ECO:0000313" key="2">
    <source>
        <dbReference type="Proteomes" id="UP000265520"/>
    </source>
</evidence>
<name>A0A392W6Z3_9FABA</name>
<keyword evidence="2" id="KW-1185">Reference proteome</keyword>
<accession>A0A392W6Z3</accession>
<comment type="caution">
    <text evidence="1">The sequence shown here is derived from an EMBL/GenBank/DDBJ whole genome shotgun (WGS) entry which is preliminary data.</text>
</comment>
<evidence type="ECO:0000313" key="1">
    <source>
        <dbReference type="EMBL" id="MCI95492.1"/>
    </source>
</evidence>
<proteinExistence type="predicted"/>
<dbReference type="AlphaFoldDB" id="A0A392W6Z3"/>
<sequence>MKKMMKRLRKSLWLARGRDHNLRLRKWMLKQMQ</sequence>
<feature type="non-terminal residue" evidence="1">
    <location>
        <position position="33"/>
    </location>
</feature>
<protein>
    <submittedName>
        <fullName evidence="1">Uncharacterized protein</fullName>
    </submittedName>
</protein>
<dbReference type="Proteomes" id="UP000265520">
    <property type="component" value="Unassembled WGS sequence"/>
</dbReference>
<dbReference type="EMBL" id="LXQA011388435">
    <property type="protein sequence ID" value="MCI95492.1"/>
    <property type="molecule type" value="Genomic_DNA"/>
</dbReference>